<dbReference type="EMBL" id="KN826161">
    <property type="protein sequence ID" value="KIK79868.1"/>
    <property type="molecule type" value="Genomic_DNA"/>
</dbReference>
<evidence type="ECO:0000313" key="2">
    <source>
        <dbReference type="Proteomes" id="UP000054538"/>
    </source>
</evidence>
<name>A0A0D0CWH0_9AGAM</name>
<gene>
    <name evidence="1" type="ORF">PAXRUDRAFT_259524</name>
</gene>
<evidence type="ECO:0000313" key="1">
    <source>
        <dbReference type="EMBL" id="KIK79868.1"/>
    </source>
</evidence>
<protein>
    <submittedName>
        <fullName evidence="1">Uncharacterized protein</fullName>
    </submittedName>
</protein>
<dbReference type="HOGENOM" id="CLU_141166_0_0_1"/>
<sequence>MISCHASLGVCSSRRPSPCGELRSDMVLFRVRFSWQFRRFRPSPQLTLSTRFGPLTCSEGQASFFVSSLTLPERFSRIPTLPAQTRDFYAIRNHVISRAAGQRPALAPHTPNPIHTGFA</sequence>
<dbReference type="OrthoDB" id="2712130at2759"/>
<reference evidence="2" key="2">
    <citation type="submission" date="2015-01" db="EMBL/GenBank/DDBJ databases">
        <title>Evolutionary Origins and Diversification of the Mycorrhizal Mutualists.</title>
        <authorList>
            <consortium name="DOE Joint Genome Institute"/>
            <consortium name="Mycorrhizal Genomics Consortium"/>
            <person name="Kohler A."/>
            <person name="Kuo A."/>
            <person name="Nagy L.G."/>
            <person name="Floudas D."/>
            <person name="Copeland A."/>
            <person name="Barry K.W."/>
            <person name="Cichocki N."/>
            <person name="Veneault-Fourrey C."/>
            <person name="LaButti K."/>
            <person name="Lindquist E.A."/>
            <person name="Lipzen A."/>
            <person name="Lundell T."/>
            <person name="Morin E."/>
            <person name="Murat C."/>
            <person name="Riley R."/>
            <person name="Ohm R."/>
            <person name="Sun H."/>
            <person name="Tunlid A."/>
            <person name="Henrissat B."/>
            <person name="Grigoriev I.V."/>
            <person name="Hibbett D.S."/>
            <person name="Martin F."/>
        </authorList>
    </citation>
    <scope>NUCLEOTIDE SEQUENCE [LARGE SCALE GENOMIC DNA]</scope>
    <source>
        <strain evidence="2">Ve08.2h10</strain>
    </source>
</reference>
<dbReference type="InParanoid" id="A0A0D0CWH0"/>
<reference evidence="1 2" key="1">
    <citation type="submission" date="2014-04" db="EMBL/GenBank/DDBJ databases">
        <authorList>
            <consortium name="DOE Joint Genome Institute"/>
            <person name="Kuo A."/>
            <person name="Kohler A."/>
            <person name="Jargeat P."/>
            <person name="Nagy L.G."/>
            <person name="Floudas D."/>
            <person name="Copeland A."/>
            <person name="Barry K.W."/>
            <person name="Cichocki N."/>
            <person name="Veneault-Fourrey C."/>
            <person name="LaButti K."/>
            <person name="Lindquist E.A."/>
            <person name="Lipzen A."/>
            <person name="Lundell T."/>
            <person name="Morin E."/>
            <person name="Murat C."/>
            <person name="Sun H."/>
            <person name="Tunlid A."/>
            <person name="Henrissat B."/>
            <person name="Grigoriev I.V."/>
            <person name="Hibbett D.S."/>
            <person name="Martin F."/>
            <person name="Nordberg H.P."/>
            <person name="Cantor M.N."/>
            <person name="Hua S.X."/>
        </authorList>
    </citation>
    <scope>NUCLEOTIDE SEQUENCE [LARGE SCALE GENOMIC DNA]</scope>
    <source>
        <strain evidence="1 2">Ve08.2h10</strain>
    </source>
</reference>
<accession>A0A0D0CWH0</accession>
<organism evidence="1 2">
    <name type="scientific">Paxillus rubicundulus Ve08.2h10</name>
    <dbReference type="NCBI Taxonomy" id="930991"/>
    <lineage>
        <taxon>Eukaryota</taxon>
        <taxon>Fungi</taxon>
        <taxon>Dikarya</taxon>
        <taxon>Basidiomycota</taxon>
        <taxon>Agaricomycotina</taxon>
        <taxon>Agaricomycetes</taxon>
        <taxon>Agaricomycetidae</taxon>
        <taxon>Boletales</taxon>
        <taxon>Paxilineae</taxon>
        <taxon>Paxillaceae</taxon>
        <taxon>Paxillus</taxon>
    </lineage>
</organism>
<dbReference type="Proteomes" id="UP000054538">
    <property type="component" value="Unassembled WGS sequence"/>
</dbReference>
<dbReference type="AlphaFoldDB" id="A0A0D0CWH0"/>
<keyword evidence="2" id="KW-1185">Reference proteome</keyword>
<proteinExistence type="predicted"/>